<evidence type="ECO:0000256" key="4">
    <source>
        <dbReference type="ARBA" id="ARBA00022806"/>
    </source>
</evidence>
<comment type="caution">
    <text evidence="8">The sequence shown here is derived from an EMBL/GenBank/DDBJ whole genome shotgun (WGS) entry which is preliminary data.</text>
</comment>
<evidence type="ECO:0000256" key="2">
    <source>
        <dbReference type="ARBA" id="ARBA00022741"/>
    </source>
</evidence>
<keyword evidence="9" id="KW-1185">Reference proteome</keyword>
<dbReference type="GO" id="GO:0043139">
    <property type="term" value="F:5'-3' DNA helicase activity"/>
    <property type="evidence" value="ECO:0007669"/>
    <property type="project" value="TreeGrafter"/>
</dbReference>
<name>A0A6M0P7Q1_9BACI</name>
<evidence type="ECO:0000313" key="8">
    <source>
        <dbReference type="EMBL" id="NEY20722.1"/>
    </source>
</evidence>
<organism evidence="8 9">
    <name type="scientific">Heyndrickxia ginsengihumi</name>
    <dbReference type="NCBI Taxonomy" id="363870"/>
    <lineage>
        <taxon>Bacteria</taxon>
        <taxon>Bacillati</taxon>
        <taxon>Bacillota</taxon>
        <taxon>Bacilli</taxon>
        <taxon>Bacillales</taxon>
        <taxon>Bacillaceae</taxon>
        <taxon>Heyndrickxia</taxon>
    </lineage>
</organism>
<dbReference type="Proteomes" id="UP000476934">
    <property type="component" value="Unassembled WGS sequence"/>
</dbReference>
<comment type="similarity">
    <text evidence="1">Belongs to the DNA2/NAM7 helicase family.</text>
</comment>
<dbReference type="InterPro" id="IPR027417">
    <property type="entry name" value="P-loop_NTPase"/>
</dbReference>
<keyword evidence="5" id="KW-0067">ATP-binding</keyword>
<dbReference type="PANTHER" id="PTHR43788:SF8">
    <property type="entry name" value="DNA-BINDING PROTEIN SMUBP-2"/>
    <property type="match status" value="1"/>
</dbReference>
<dbReference type="Pfam" id="PF13087">
    <property type="entry name" value="AAA_12"/>
    <property type="match status" value="1"/>
</dbReference>
<accession>A0A6M0P7Q1</accession>
<sequence length="746" mass="85843">MNSTIAYIHKWQEALQDEINYLKKFGSTSYSLTNGKLISRSETYNYFFESSYYLNVPIGSLVKIKWGSEKISGRIISSEGKTIIIELQEFIGDDVSDVYINHDPWELLEHLIDRLNELKKNKKKRIRIKRLMNPTMPAKHPIGKMKNHVHELVLRSKYNPVTYVWGPPGTGKTYTLSRVAAHQYFKQKRILILSHSNHAVNVLMHTLLEYIKRKERYHAGDIIRYGSQLEANNQQLSMQQLIEKQDPDLIKKREQLLFEKNGLQQLLISSYSKRDSEALLEIEAKLAKIMMKIRNKEMNLLKEAYVVGTTLAKAATEQAIYEKNFDIVIVDEASMAYVPQIAFAASLGKRIIVCGDFKQLPPIASSHSLMVNEWLKKDIFITSGVADTVNDGELHPHLFLLKQQRRMHPDISSFTNKYIYYSLVDDHQSVLQTRQAIADHAPFETYASILVNTSGSGHYCIKEAGTNSRINIWQLLLSFQMIHEAYLSGVRSIGYVTPYRAQAALMSSLIDDLYENEKMTADIISATVHRFQGSERDMMVFDIVDSAPYARPSFLLSGKESEKLINVAMTRTKGKFIHVANTDFVHHLRADQTLKKLVQFQMKHQRVITQQQIGTWIRHQHPNLRWVHARKLDSIFKDMENARHSITISLPDQTVLPDYWENQMKKSSNRLQLNLITQYKLKAFPDATYLNVAVPFPFVLIDQHILWLGHPLEGMKQVNPPYIAARLQANAVIQQLIKQLSIPALI</sequence>
<dbReference type="InterPro" id="IPR041677">
    <property type="entry name" value="DNA2/NAM7_AAA_11"/>
</dbReference>
<feature type="domain" description="DNA2/NAM7 helicase-like C-terminal" evidence="7">
    <location>
        <begin position="398"/>
        <end position="582"/>
    </location>
</feature>
<feature type="domain" description="DNA2/NAM7 helicase helicase" evidence="6">
    <location>
        <begin position="157"/>
        <end position="366"/>
    </location>
</feature>
<dbReference type="GO" id="GO:0005524">
    <property type="term" value="F:ATP binding"/>
    <property type="evidence" value="ECO:0007669"/>
    <property type="project" value="UniProtKB-KW"/>
</dbReference>
<dbReference type="InterPro" id="IPR047187">
    <property type="entry name" value="SF1_C_Upf1"/>
</dbReference>
<proteinExistence type="inferred from homology"/>
<dbReference type="InterPro" id="IPR041679">
    <property type="entry name" value="DNA2/NAM7-like_C"/>
</dbReference>
<keyword evidence="4" id="KW-0347">Helicase</keyword>
<dbReference type="SUPFAM" id="SSF52540">
    <property type="entry name" value="P-loop containing nucleoside triphosphate hydrolases"/>
    <property type="match status" value="1"/>
</dbReference>
<evidence type="ECO:0000256" key="1">
    <source>
        <dbReference type="ARBA" id="ARBA00007913"/>
    </source>
</evidence>
<evidence type="ECO:0000259" key="7">
    <source>
        <dbReference type="Pfam" id="PF13087"/>
    </source>
</evidence>
<evidence type="ECO:0000313" key="9">
    <source>
        <dbReference type="Proteomes" id="UP000476934"/>
    </source>
</evidence>
<dbReference type="AlphaFoldDB" id="A0A6M0P7Q1"/>
<keyword evidence="3" id="KW-0378">Hydrolase</keyword>
<dbReference type="PANTHER" id="PTHR43788">
    <property type="entry name" value="DNA2/NAM7 HELICASE FAMILY MEMBER"/>
    <property type="match status" value="1"/>
</dbReference>
<protein>
    <submittedName>
        <fullName evidence="8">AAA family ATPase</fullName>
    </submittedName>
</protein>
<dbReference type="CDD" id="cd18808">
    <property type="entry name" value="SF1_C_Upf1"/>
    <property type="match status" value="1"/>
</dbReference>
<evidence type="ECO:0000256" key="3">
    <source>
        <dbReference type="ARBA" id="ARBA00022801"/>
    </source>
</evidence>
<reference evidence="8 9" key="1">
    <citation type="submission" date="2020-03" db="EMBL/GenBank/DDBJ databases">
        <title>Bacillus aquiflavi sp. nov., isolated from yellow water of strong flavor Chinese baijiu in Yibin region of China.</title>
        <authorList>
            <person name="Xie J."/>
        </authorList>
    </citation>
    <scope>NUCLEOTIDE SEQUENCE [LARGE SCALE GENOMIC DNA]</scope>
    <source>
        <strain evidence="8 9">Gsoil 114</strain>
    </source>
</reference>
<dbReference type="RefSeq" id="WP_163174065.1">
    <property type="nucleotide sequence ID" value="NZ_JAAIWK010000020.1"/>
</dbReference>
<dbReference type="Pfam" id="PF13086">
    <property type="entry name" value="AAA_11"/>
    <property type="match status" value="1"/>
</dbReference>
<dbReference type="EMBL" id="JAAIWK010000020">
    <property type="protein sequence ID" value="NEY20722.1"/>
    <property type="molecule type" value="Genomic_DNA"/>
</dbReference>
<evidence type="ECO:0000256" key="5">
    <source>
        <dbReference type="ARBA" id="ARBA00022840"/>
    </source>
</evidence>
<evidence type="ECO:0000259" key="6">
    <source>
        <dbReference type="Pfam" id="PF13086"/>
    </source>
</evidence>
<dbReference type="Gene3D" id="3.40.50.300">
    <property type="entry name" value="P-loop containing nucleotide triphosphate hydrolases"/>
    <property type="match status" value="2"/>
</dbReference>
<keyword evidence="2" id="KW-0547">Nucleotide-binding</keyword>
<gene>
    <name evidence="8" type="ORF">G4D61_12210</name>
</gene>
<dbReference type="GO" id="GO:0016787">
    <property type="term" value="F:hydrolase activity"/>
    <property type="evidence" value="ECO:0007669"/>
    <property type="project" value="UniProtKB-KW"/>
</dbReference>
<dbReference type="InterPro" id="IPR050534">
    <property type="entry name" value="Coronavir_polyprotein_1ab"/>
</dbReference>